<evidence type="ECO:0000313" key="8">
    <source>
        <dbReference type="Proteomes" id="UP000652354"/>
    </source>
</evidence>
<dbReference type="AlphaFoldDB" id="A0A919Q143"/>
<evidence type="ECO:0000256" key="2">
    <source>
        <dbReference type="ARBA" id="ARBA00022692"/>
    </source>
</evidence>
<evidence type="ECO:0000259" key="6">
    <source>
        <dbReference type="Pfam" id="PF07291"/>
    </source>
</evidence>
<comment type="caution">
    <text evidence="7">The sequence shown here is derived from an EMBL/GenBank/DDBJ whole genome shotgun (WGS) entry which is preliminary data.</text>
</comment>
<dbReference type="Proteomes" id="UP000652354">
    <property type="component" value="Unassembled WGS sequence"/>
</dbReference>
<comment type="subcellular location">
    <subcellularLocation>
        <location evidence="1">Membrane</location>
        <topology evidence="1">Multi-pass membrane protein</topology>
    </subcellularLocation>
</comment>
<sequence length="170" mass="18668">MGFKDRFAVAQPWLSLVVRLAMAGILFFAAVPKLQDIQQSIRAVRAYRLLPEDIVPFVGTVLPFFEIALGLVLLIGAFTRAASIVWLLMMAAFTFGVIWAWATGLSIDCGCFGGGGEVEEGTTNYPLHLMERVGFIVLGTYLAIWPRSKFSVDQLLLPAPVESTLTDSRK</sequence>
<reference evidence="7" key="1">
    <citation type="submission" date="2021-01" db="EMBL/GenBank/DDBJ databases">
        <title>Whole genome shotgun sequence of Demequina activiva NBRC 110675.</title>
        <authorList>
            <person name="Komaki H."/>
            <person name="Tamura T."/>
        </authorList>
    </citation>
    <scope>NUCLEOTIDE SEQUENCE</scope>
    <source>
        <strain evidence="7">NBRC 110675</strain>
    </source>
</reference>
<gene>
    <name evidence="7" type="ORF">Dac01nite_04660</name>
</gene>
<name>A0A919Q143_9MICO</name>
<evidence type="ECO:0000256" key="3">
    <source>
        <dbReference type="ARBA" id="ARBA00022989"/>
    </source>
</evidence>
<feature type="domain" description="Methylamine utilisation protein MauE" evidence="6">
    <location>
        <begin position="12"/>
        <end position="142"/>
    </location>
</feature>
<evidence type="ECO:0000256" key="5">
    <source>
        <dbReference type="SAM" id="Phobius"/>
    </source>
</evidence>
<feature type="transmembrane region" description="Helical" evidence="5">
    <location>
        <begin position="54"/>
        <end position="77"/>
    </location>
</feature>
<dbReference type="GO" id="GO:0016020">
    <property type="term" value="C:membrane"/>
    <property type="evidence" value="ECO:0007669"/>
    <property type="project" value="UniProtKB-SubCell"/>
</dbReference>
<keyword evidence="8" id="KW-1185">Reference proteome</keyword>
<evidence type="ECO:0000313" key="7">
    <source>
        <dbReference type="EMBL" id="GIG53714.1"/>
    </source>
</evidence>
<protein>
    <recommendedName>
        <fullName evidence="6">Methylamine utilisation protein MauE domain-containing protein</fullName>
    </recommendedName>
</protein>
<dbReference type="RefSeq" id="WP_203653148.1">
    <property type="nucleotide sequence ID" value="NZ_BONR01000001.1"/>
</dbReference>
<organism evidence="7 8">
    <name type="scientific">Demequina activiva</name>
    <dbReference type="NCBI Taxonomy" id="1582364"/>
    <lineage>
        <taxon>Bacteria</taxon>
        <taxon>Bacillati</taxon>
        <taxon>Actinomycetota</taxon>
        <taxon>Actinomycetes</taxon>
        <taxon>Micrococcales</taxon>
        <taxon>Demequinaceae</taxon>
        <taxon>Demequina</taxon>
    </lineage>
</organism>
<keyword evidence="4 5" id="KW-0472">Membrane</keyword>
<keyword evidence="2 5" id="KW-0812">Transmembrane</keyword>
<feature type="transmembrane region" description="Helical" evidence="5">
    <location>
        <begin position="84"/>
        <end position="102"/>
    </location>
</feature>
<evidence type="ECO:0000256" key="1">
    <source>
        <dbReference type="ARBA" id="ARBA00004141"/>
    </source>
</evidence>
<dbReference type="InterPro" id="IPR009908">
    <property type="entry name" value="Methylamine_util_MauE"/>
</dbReference>
<dbReference type="Pfam" id="PF07291">
    <property type="entry name" value="MauE"/>
    <property type="match status" value="1"/>
</dbReference>
<evidence type="ECO:0000256" key="4">
    <source>
        <dbReference type="ARBA" id="ARBA00023136"/>
    </source>
</evidence>
<accession>A0A919Q143</accession>
<feature type="transmembrane region" description="Helical" evidence="5">
    <location>
        <begin position="12"/>
        <end position="34"/>
    </location>
</feature>
<keyword evidence="3 5" id="KW-1133">Transmembrane helix</keyword>
<proteinExistence type="predicted"/>
<dbReference type="EMBL" id="BONR01000001">
    <property type="protein sequence ID" value="GIG53714.1"/>
    <property type="molecule type" value="Genomic_DNA"/>
</dbReference>
<dbReference type="GO" id="GO:0030416">
    <property type="term" value="P:methylamine metabolic process"/>
    <property type="evidence" value="ECO:0007669"/>
    <property type="project" value="InterPro"/>
</dbReference>